<keyword evidence="3" id="KW-1185">Reference proteome</keyword>
<evidence type="ECO:0000313" key="2">
    <source>
        <dbReference type="EMBL" id="KLU02719.1"/>
    </source>
</evidence>
<feature type="region of interest" description="Disordered" evidence="1">
    <location>
        <begin position="37"/>
        <end position="59"/>
    </location>
</feature>
<evidence type="ECO:0000313" key="3">
    <source>
        <dbReference type="Proteomes" id="UP000036367"/>
    </source>
</evidence>
<dbReference type="STRING" id="595434.RISK_005785"/>
<dbReference type="PATRIC" id="fig|595434.4.peg.5491"/>
<dbReference type="Proteomes" id="UP000036367">
    <property type="component" value="Unassembled WGS sequence"/>
</dbReference>
<gene>
    <name evidence="2" type="ORF">RISK_005785</name>
</gene>
<proteinExistence type="predicted"/>
<sequence>MTEPVPNQSCPGFHRLTPMATTYRHFVAETPAPVPTGRQVVATGANPWTVKQRTRKQKP</sequence>
<name>A0A0J1EAS9_RHOIS</name>
<reference evidence="2" key="1">
    <citation type="submission" date="2015-05" db="EMBL/GenBank/DDBJ databases">
        <title>Permanent draft genome of Rhodopirellula islandicus K833.</title>
        <authorList>
            <person name="Kizina J."/>
            <person name="Richter M."/>
            <person name="Glockner F.O."/>
            <person name="Harder J."/>
        </authorList>
    </citation>
    <scope>NUCLEOTIDE SEQUENCE [LARGE SCALE GENOMIC DNA]</scope>
    <source>
        <strain evidence="2">K833</strain>
    </source>
</reference>
<evidence type="ECO:0000256" key="1">
    <source>
        <dbReference type="SAM" id="MobiDB-lite"/>
    </source>
</evidence>
<dbReference type="AlphaFoldDB" id="A0A0J1EAS9"/>
<dbReference type="EMBL" id="LECT01000044">
    <property type="protein sequence ID" value="KLU02719.1"/>
    <property type="molecule type" value="Genomic_DNA"/>
</dbReference>
<protein>
    <submittedName>
        <fullName evidence="2">Uncharacterized protein</fullName>
    </submittedName>
</protein>
<accession>A0A0J1EAS9</accession>
<organism evidence="2 3">
    <name type="scientific">Rhodopirellula islandica</name>
    <dbReference type="NCBI Taxonomy" id="595434"/>
    <lineage>
        <taxon>Bacteria</taxon>
        <taxon>Pseudomonadati</taxon>
        <taxon>Planctomycetota</taxon>
        <taxon>Planctomycetia</taxon>
        <taxon>Pirellulales</taxon>
        <taxon>Pirellulaceae</taxon>
        <taxon>Rhodopirellula</taxon>
    </lineage>
</organism>
<comment type="caution">
    <text evidence="2">The sequence shown here is derived from an EMBL/GenBank/DDBJ whole genome shotgun (WGS) entry which is preliminary data.</text>
</comment>